<evidence type="ECO:0000313" key="3">
    <source>
        <dbReference type="Proteomes" id="UP000324358"/>
    </source>
</evidence>
<accession>A0A5D0QX08</accession>
<sequence length="146" mass="16647">MEIAIIPKFLIINLTDDYYKQNDYNILLSNILIIIFFAFFGNVLLPILSQIPHFCLIDKLTGIECPVCGTTRAFCEISGGNFYQAYTFNKTSLLVALFFISQLPLRLISLLKIAKTKTVNSISKYFSLAILTTILINWIITLFTNY</sequence>
<protein>
    <submittedName>
        <fullName evidence="2">DUF2752 domain-containing protein</fullName>
    </submittedName>
</protein>
<feature type="transmembrane region" description="Helical" evidence="1">
    <location>
        <begin position="27"/>
        <end position="48"/>
    </location>
</feature>
<keyword evidence="1" id="KW-0812">Transmembrane</keyword>
<feature type="transmembrane region" description="Helical" evidence="1">
    <location>
        <begin position="93"/>
        <end position="113"/>
    </location>
</feature>
<comment type="caution">
    <text evidence="2">The sequence shown here is derived from an EMBL/GenBank/DDBJ whole genome shotgun (WGS) entry which is preliminary data.</text>
</comment>
<gene>
    <name evidence="2" type="ORF">ES675_06040</name>
</gene>
<dbReference type="OrthoDB" id="9815897at2"/>
<keyword evidence="1" id="KW-1133">Transmembrane helix</keyword>
<dbReference type="Proteomes" id="UP000324358">
    <property type="component" value="Unassembled WGS sequence"/>
</dbReference>
<dbReference type="AlphaFoldDB" id="A0A5D0QX08"/>
<name>A0A5D0QX08_9FLAO</name>
<reference evidence="2 3" key="1">
    <citation type="submission" date="2019-08" db="EMBL/GenBank/DDBJ databases">
        <title>Genomes of Antarctic Bizionia species.</title>
        <authorList>
            <person name="Bowman J.P."/>
        </authorList>
    </citation>
    <scope>NUCLEOTIDE SEQUENCE [LARGE SCALE GENOMIC DNA]</scope>
    <source>
        <strain evidence="2 3">APA-1</strain>
    </source>
</reference>
<proteinExistence type="predicted"/>
<feature type="transmembrane region" description="Helical" evidence="1">
    <location>
        <begin position="125"/>
        <end position="144"/>
    </location>
</feature>
<evidence type="ECO:0000256" key="1">
    <source>
        <dbReference type="SAM" id="Phobius"/>
    </source>
</evidence>
<dbReference type="EMBL" id="VSKL01000002">
    <property type="protein sequence ID" value="TYB73221.1"/>
    <property type="molecule type" value="Genomic_DNA"/>
</dbReference>
<organism evidence="2 3">
    <name type="scientific">Bizionia algoritergicola</name>
    <dbReference type="NCBI Taxonomy" id="291187"/>
    <lineage>
        <taxon>Bacteria</taxon>
        <taxon>Pseudomonadati</taxon>
        <taxon>Bacteroidota</taxon>
        <taxon>Flavobacteriia</taxon>
        <taxon>Flavobacteriales</taxon>
        <taxon>Flavobacteriaceae</taxon>
        <taxon>Bizionia</taxon>
    </lineage>
</organism>
<evidence type="ECO:0000313" key="2">
    <source>
        <dbReference type="EMBL" id="TYB73221.1"/>
    </source>
</evidence>
<dbReference type="InterPro" id="IPR021215">
    <property type="entry name" value="DUF2752"/>
</dbReference>
<dbReference type="Pfam" id="PF10825">
    <property type="entry name" value="DUF2752"/>
    <property type="match status" value="1"/>
</dbReference>
<keyword evidence="1" id="KW-0472">Membrane</keyword>
<keyword evidence="3" id="KW-1185">Reference proteome</keyword>
<dbReference type="RefSeq" id="WP_066252846.1">
    <property type="nucleotide sequence ID" value="NZ_VSKL01000002.1"/>
</dbReference>